<evidence type="ECO:0000256" key="8">
    <source>
        <dbReference type="SAM" id="MobiDB-lite"/>
    </source>
</evidence>
<reference evidence="10" key="2">
    <citation type="submission" date="2022-02" db="EMBL/GenBank/DDBJ databases">
        <authorList>
            <person name="Elcheninov A.G."/>
            <person name="Sorokin D.Y."/>
            <person name="Kublanov I.V."/>
        </authorList>
    </citation>
    <scope>NUCLEOTIDE SEQUENCE</scope>
    <source>
        <strain evidence="10">AArc-St2</strain>
    </source>
</reference>
<dbReference type="GO" id="GO:0030091">
    <property type="term" value="P:protein repair"/>
    <property type="evidence" value="ECO:0007669"/>
    <property type="project" value="InterPro"/>
</dbReference>
<evidence type="ECO:0000256" key="1">
    <source>
        <dbReference type="ARBA" id="ARBA00001947"/>
    </source>
</evidence>
<dbReference type="PROSITE" id="PS51790">
    <property type="entry name" value="MSRB"/>
    <property type="match status" value="1"/>
</dbReference>
<dbReference type="InterPro" id="IPR028427">
    <property type="entry name" value="Met_Sox_Rdtase_MsrB"/>
</dbReference>
<dbReference type="Proteomes" id="UP001203207">
    <property type="component" value="Unassembled WGS sequence"/>
</dbReference>
<dbReference type="PANTHER" id="PTHR10173">
    <property type="entry name" value="METHIONINE SULFOXIDE REDUCTASE"/>
    <property type="match status" value="1"/>
</dbReference>
<dbReference type="Pfam" id="PF01641">
    <property type="entry name" value="SelR"/>
    <property type="match status" value="1"/>
</dbReference>
<comment type="catalytic activity">
    <reaction evidence="7">
        <text>L-methionyl-[protein] + [thioredoxin]-disulfide + H2O = L-methionyl-(R)-S-oxide-[protein] + [thioredoxin]-dithiol</text>
        <dbReference type="Rhea" id="RHEA:24164"/>
        <dbReference type="Rhea" id="RHEA-COMP:10698"/>
        <dbReference type="Rhea" id="RHEA-COMP:10700"/>
        <dbReference type="Rhea" id="RHEA-COMP:12313"/>
        <dbReference type="Rhea" id="RHEA-COMP:12314"/>
        <dbReference type="ChEBI" id="CHEBI:15377"/>
        <dbReference type="ChEBI" id="CHEBI:16044"/>
        <dbReference type="ChEBI" id="CHEBI:29950"/>
        <dbReference type="ChEBI" id="CHEBI:45764"/>
        <dbReference type="ChEBI" id="CHEBI:50058"/>
        <dbReference type="EC" id="1.8.4.12"/>
    </reaction>
</comment>
<dbReference type="SUPFAM" id="SSF51316">
    <property type="entry name" value="Mss4-like"/>
    <property type="match status" value="1"/>
</dbReference>
<dbReference type="GO" id="GO:0033743">
    <property type="term" value="F:peptide-methionine (R)-S-oxide reductase activity"/>
    <property type="evidence" value="ECO:0007669"/>
    <property type="project" value="UniProtKB-EC"/>
</dbReference>
<keyword evidence="4" id="KW-0479">Metal-binding</keyword>
<dbReference type="RefSeq" id="WP_174654346.1">
    <property type="nucleotide sequence ID" value="NZ_JAKRVX010000002.1"/>
</dbReference>
<dbReference type="AlphaFoldDB" id="A0AAE3FX93"/>
<keyword evidence="11" id="KW-1185">Reference proteome</keyword>
<accession>A0AAE3FX93</accession>
<feature type="domain" description="MsrB" evidence="9">
    <location>
        <begin position="16"/>
        <end position="137"/>
    </location>
</feature>
<dbReference type="FunFam" id="2.170.150.20:FF:000001">
    <property type="entry name" value="Peptide methionine sulfoxide reductase MsrB"/>
    <property type="match status" value="1"/>
</dbReference>
<evidence type="ECO:0000256" key="2">
    <source>
        <dbReference type="ARBA" id="ARBA00007174"/>
    </source>
</evidence>
<feature type="region of interest" description="Disordered" evidence="8">
    <location>
        <begin position="1"/>
        <end position="22"/>
    </location>
</feature>
<organism evidence="10 11">
    <name type="scientific">Natronocalculus amylovorans</name>
    <dbReference type="NCBI Taxonomy" id="2917812"/>
    <lineage>
        <taxon>Archaea</taxon>
        <taxon>Methanobacteriati</taxon>
        <taxon>Methanobacteriota</taxon>
        <taxon>Stenosarchaea group</taxon>
        <taxon>Halobacteria</taxon>
        <taxon>Halobacteriales</taxon>
        <taxon>Haloferacaceae</taxon>
        <taxon>Natronocalculus</taxon>
    </lineage>
</organism>
<dbReference type="Gene3D" id="2.170.150.20">
    <property type="entry name" value="Peptide methionine sulfoxide reductase"/>
    <property type="match status" value="1"/>
</dbReference>
<protein>
    <recommendedName>
        <fullName evidence="3">peptide-methionine (R)-S-oxide reductase</fullName>
        <ecNumber evidence="3">1.8.4.12</ecNumber>
    </recommendedName>
</protein>
<comment type="caution">
    <text evidence="10">The sequence shown here is derived from an EMBL/GenBank/DDBJ whole genome shotgun (WGS) entry which is preliminary data.</text>
</comment>
<dbReference type="InterPro" id="IPR002579">
    <property type="entry name" value="Met_Sox_Rdtase_MsrB_dom"/>
</dbReference>
<keyword evidence="6 10" id="KW-0560">Oxidoreductase</keyword>
<dbReference type="EMBL" id="JAKRVX010000002">
    <property type="protein sequence ID" value="MCL9816364.1"/>
    <property type="molecule type" value="Genomic_DNA"/>
</dbReference>
<keyword evidence="5" id="KW-0862">Zinc</keyword>
<sequence length="139" mass="15757">MSETDREQESEIPNTDAEWREKLSDEEYHILRESGTEPRFSGEYVDRDDEGVYTCKGCDNVLFESETKYHSGCGWPSFYAAESDAVTETLDTSHGMRRTEIRCAECDSHLGHVFNDGPEPTGKRFCINSVALDFEPGSQ</sequence>
<dbReference type="GO" id="GO:0005737">
    <property type="term" value="C:cytoplasm"/>
    <property type="evidence" value="ECO:0007669"/>
    <property type="project" value="TreeGrafter"/>
</dbReference>
<dbReference type="PANTHER" id="PTHR10173:SF52">
    <property type="entry name" value="METHIONINE-R-SULFOXIDE REDUCTASE B1"/>
    <property type="match status" value="1"/>
</dbReference>
<proteinExistence type="inferred from homology"/>
<dbReference type="InterPro" id="IPR011057">
    <property type="entry name" value="Mss4-like_sf"/>
</dbReference>
<gene>
    <name evidence="10" type="primary">msrB</name>
    <name evidence="10" type="ORF">AArcSt2_05335</name>
</gene>
<evidence type="ECO:0000259" key="9">
    <source>
        <dbReference type="PROSITE" id="PS51790"/>
    </source>
</evidence>
<evidence type="ECO:0000256" key="7">
    <source>
        <dbReference type="ARBA" id="ARBA00048488"/>
    </source>
</evidence>
<name>A0AAE3FX93_9EURY</name>
<evidence type="ECO:0000256" key="3">
    <source>
        <dbReference type="ARBA" id="ARBA00012499"/>
    </source>
</evidence>
<dbReference type="EC" id="1.8.4.12" evidence="3"/>
<evidence type="ECO:0000313" key="11">
    <source>
        <dbReference type="Proteomes" id="UP001203207"/>
    </source>
</evidence>
<dbReference type="NCBIfam" id="TIGR00357">
    <property type="entry name" value="peptide-methionine (R)-S-oxide reductase MsrB"/>
    <property type="match status" value="1"/>
</dbReference>
<evidence type="ECO:0000256" key="5">
    <source>
        <dbReference type="ARBA" id="ARBA00022833"/>
    </source>
</evidence>
<evidence type="ECO:0000313" key="10">
    <source>
        <dbReference type="EMBL" id="MCL9816364.1"/>
    </source>
</evidence>
<comment type="cofactor">
    <cofactor evidence="1">
        <name>Zn(2+)</name>
        <dbReference type="ChEBI" id="CHEBI:29105"/>
    </cofactor>
</comment>
<evidence type="ECO:0000256" key="4">
    <source>
        <dbReference type="ARBA" id="ARBA00022723"/>
    </source>
</evidence>
<reference evidence="10" key="1">
    <citation type="journal article" date="2022" name="Syst. Appl. Microbiol.">
        <title>Natronocalculus amylovorans gen. nov., sp. nov., and Natranaeroarchaeum aerophilus sp. nov., dominant culturable amylolytic natronoarchaea from hypersaline soda lakes in southwestern Siberia.</title>
        <authorList>
            <person name="Sorokin D.Y."/>
            <person name="Elcheninov A.G."/>
            <person name="Khizhniak T.V."/>
            <person name="Koenen M."/>
            <person name="Bale N.J."/>
            <person name="Damste J.S.S."/>
            <person name="Kublanov I.V."/>
        </authorList>
    </citation>
    <scope>NUCLEOTIDE SEQUENCE</scope>
    <source>
        <strain evidence="10">AArc-St2</strain>
    </source>
</reference>
<comment type="similarity">
    <text evidence="2">Belongs to the MsrB Met sulfoxide reductase family.</text>
</comment>
<dbReference type="GO" id="GO:0006979">
    <property type="term" value="P:response to oxidative stress"/>
    <property type="evidence" value="ECO:0007669"/>
    <property type="project" value="InterPro"/>
</dbReference>
<evidence type="ECO:0000256" key="6">
    <source>
        <dbReference type="ARBA" id="ARBA00023002"/>
    </source>
</evidence>
<dbReference type="GO" id="GO:0046872">
    <property type="term" value="F:metal ion binding"/>
    <property type="evidence" value="ECO:0007669"/>
    <property type="project" value="UniProtKB-KW"/>
</dbReference>